<dbReference type="Proteomes" id="UP000231648">
    <property type="component" value="Unassembled WGS sequence"/>
</dbReference>
<keyword evidence="4" id="KW-0378">Hydrolase</keyword>
<gene>
    <name evidence="8" type="primary">cas2</name>
    <name evidence="8" type="ORF">COU82_00270</name>
</gene>
<dbReference type="Gene3D" id="3.30.70.2650">
    <property type="match status" value="1"/>
</dbReference>
<dbReference type="SUPFAM" id="SSF143430">
    <property type="entry name" value="TTP0101/SSO1404-like"/>
    <property type="match status" value="1"/>
</dbReference>
<dbReference type="InterPro" id="IPR048846">
    <property type="entry name" value="PaaX-like_central"/>
</dbReference>
<feature type="domain" description="Transcriptional repressor PaaX-like central Cas2-like" evidence="7">
    <location>
        <begin position="112"/>
        <end position="183"/>
    </location>
</feature>
<accession>A0A2M8KCU3</accession>
<evidence type="ECO:0000313" key="8">
    <source>
        <dbReference type="EMBL" id="PJE57740.1"/>
    </source>
</evidence>
<organism evidence="8 9">
    <name type="scientific">Candidatus Portnoybacteria bacterium CG10_big_fil_rev_8_21_14_0_10_38_18</name>
    <dbReference type="NCBI Taxonomy" id="1974813"/>
    <lineage>
        <taxon>Bacteria</taxon>
        <taxon>Candidatus Portnoyibacteriota</taxon>
    </lineage>
</organism>
<name>A0A2M8KCU3_9BACT</name>
<dbReference type="Pfam" id="PF20803">
    <property type="entry name" value="PaaX_M"/>
    <property type="match status" value="1"/>
</dbReference>
<keyword evidence="5" id="KW-0460">Magnesium</keyword>
<keyword evidence="6" id="KW-0051">Antiviral defense</keyword>
<dbReference type="AlphaFoldDB" id="A0A2M8KCU3"/>
<dbReference type="GO" id="GO:0004521">
    <property type="term" value="F:RNA endonuclease activity"/>
    <property type="evidence" value="ECO:0007669"/>
    <property type="project" value="InterPro"/>
</dbReference>
<dbReference type="GO" id="GO:0043571">
    <property type="term" value="P:maintenance of CRISPR repeat elements"/>
    <property type="evidence" value="ECO:0007669"/>
    <property type="project" value="InterPro"/>
</dbReference>
<sequence>MKKIKLPFTEKFLWDLYKFKNRTGDLISKIIPEKRRLPFSDFNIFRDEWTSENKKKYLKEKSKINFSKTVQHLKERGYLRVLKIKGQNATIITTKGIDKLFKIKLKLVGNKKRKDGKWQMVLFDIPENKRKDRDYFRRGLRYLGYKRLQKSIWVCEYDVLKETKELIKRYKLDFFVELLLVEKIGLG</sequence>
<keyword evidence="1" id="KW-0540">Nuclease</keyword>
<evidence type="ECO:0000256" key="4">
    <source>
        <dbReference type="ARBA" id="ARBA00022801"/>
    </source>
</evidence>
<dbReference type="EMBL" id="PFDX01000003">
    <property type="protein sequence ID" value="PJE57740.1"/>
    <property type="molecule type" value="Genomic_DNA"/>
</dbReference>
<evidence type="ECO:0000259" key="7">
    <source>
        <dbReference type="Pfam" id="PF20803"/>
    </source>
</evidence>
<evidence type="ECO:0000256" key="6">
    <source>
        <dbReference type="ARBA" id="ARBA00023118"/>
    </source>
</evidence>
<evidence type="ECO:0000256" key="5">
    <source>
        <dbReference type="ARBA" id="ARBA00022842"/>
    </source>
</evidence>
<keyword evidence="3 8" id="KW-0255">Endonuclease</keyword>
<comment type="caution">
    <text evidence="8">The sequence shown here is derived from an EMBL/GenBank/DDBJ whole genome shotgun (WGS) entry which is preliminary data.</text>
</comment>
<evidence type="ECO:0000313" key="9">
    <source>
        <dbReference type="Proteomes" id="UP000231648"/>
    </source>
</evidence>
<evidence type="ECO:0000256" key="1">
    <source>
        <dbReference type="ARBA" id="ARBA00022722"/>
    </source>
</evidence>
<proteinExistence type="predicted"/>
<reference evidence="9" key="1">
    <citation type="submission" date="2017-09" db="EMBL/GenBank/DDBJ databases">
        <title>Depth-based differentiation of microbial function through sediment-hosted aquifers and enrichment of novel symbionts in the deep terrestrial subsurface.</title>
        <authorList>
            <person name="Probst A.J."/>
            <person name="Ladd B."/>
            <person name="Jarett J.K."/>
            <person name="Geller-Mcgrath D.E."/>
            <person name="Sieber C.M.K."/>
            <person name="Emerson J.B."/>
            <person name="Anantharaman K."/>
            <person name="Thomas B.C."/>
            <person name="Malmstrom R."/>
            <person name="Stieglmeier M."/>
            <person name="Klingl A."/>
            <person name="Woyke T."/>
            <person name="Ryan C.M."/>
            <person name="Banfield J.F."/>
        </authorList>
    </citation>
    <scope>NUCLEOTIDE SEQUENCE [LARGE SCALE GENOMIC DNA]</scope>
</reference>
<keyword evidence="2" id="KW-0479">Metal-binding</keyword>
<protein>
    <submittedName>
        <fullName evidence="8">CRISPR-associated endonuclease Cas2</fullName>
    </submittedName>
</protein>
<dbReference type="InterPro" id="IPR021127">
    <property type="entry name" value="CRISPR_associated_Cas2"/>
</dbReference>
<dbReference type="NCBIfam" id="TIGR01573">
    <property type="entry name" value="cas2"/>
    <property type="match status" value="1"/>
</dbReference>
<evidence type="ECO:0000256" key="2">
    <source>
        <dbReference type="ARBA" id="ARBA00022723"/>
    </source>
</evidence>
<evidence type="ECO:0000256" key="3">
    <source>
        <dbReference type="ARBA" id="ARBA00022759"/>
    </source>
</evidence>